<dbReference type="EMBL" id="KV942527">
    <property type="protein sequence ID" value="PIO27326.1"/>
    <property type="molecule type" value="Genomic_DNA"/>
</dbReference>
<evidence type="ECO:0000256" key="1">
    <source>
        <dbReference type="ARBA" id="ARBA00004123"/>
    </source>
</evidence>
<keyword evidence="9" id="KW-1185">Reference proteome</keyword>
<comment type="subcellular location">
    <subcellularLocation>
        <location evidence="2">Cytoplasm</location>
    </subcellularLocation>
    <subcellularLocation>
        <location evidence="1">Nucleus</location>
    </subcellularLocation>
</comment>
<dbReference type="InterPro" id="IPR033335">
    <property type="entry name" value="JUPITER"/>
</dbReference>
<reference evidence="9" key="1">
    <citation type="journal article" date="2017" name="Nat. Commun.">
        <title>The North American bullfrog draft genome provides insight into hormonal regulation of long noncoding RNA.</title>
        <authorList>
            <person name="Hammond S.A."/>
            <person name="Warren R.L."/>
            <person name="Vandervalk B.P."/>
            <person name="Kucuk E."/>
            <person name="Khan H."/>
            <person name="Gibb E.A."/>
            <person name="Pandoh P."/>
            <person name="Kirk H."/>
            <person name="Zhao Y."/>
            <person name="Jones M."/>
            <person name="Mungall A.J."/>
            <person name="Coope R."/>
            <person name="Pleasance S."/>
            <person name="Moore R.A."/>
            <person name="Holt R.A."/>
            <person name="Round J.M."/>
            <person name="Ohora S."/>
            <person name="Walle B.V."/>
            <person name="Veldhoen N."/>
            <person name="Helbing C.C."/>
            <person name="Birol I."/>
        </authorList>
    </citation>
    <scope>NUCLEOTIDE SEQUENCE [LARGE SCALE GENOMIC DNA]</scope>
</reference>
<feature type="compositionally biased region" description="Basic and acidic residues" evidence="7">
    <location>
        <begin position="149"/>
        <end position="163"/>
    </location>
</feature>
<keyword evidence="5" id="KW-0597">Phosphoprotein</keyword>
<sequence>MFSIFDAREDCQTADLMAQMGIRGWTCKIFGWGYAEDNPEYGNMLHEASRDQCHYLRGPGWAPGAYGIYIMLNFNLTFYSRILRPPGGGSNFAFGVGDPQKQQPVRKHKMASNIFGIPDDEPTPASHASEKDSQHSAACGNPEDAQETCNREECGEAADHMGEAEVPETESGNDGSEAESIQPAAPVAVASRRNPPGGKSSLVLG</sequence>
<keyword evidence="6" id="KW-0539">Nucleus</keyword>
<evidence type="ECO:0000256" key="7">
    <source>
        <dbReference type="SAM" id="MobiDB-lite"/>
    </source>
</evidence>
<gene>
    <name evidence="8" type="ORF">AB205_0062620</name>
</gene>
<evidence type="ECO:0000313" key="8">
    <source>
        <dbReference type="EMBL" id="PIO27326.1"/>
    </source>
</evidence>
<dbReference type="AlphaFoldDB" id="A0A2G9RHE3"/>
<evidence type="ECO:0000256" key="5">
    <source>
        <dbReference type="ARBA" id="ARBA00022553"/>
    </source>
</evidence>
<organism evidence="8 9">
    <name type="scientific">Aquarana catesbeiana</name>
    <name type="common">American bullfrog</name>
    <name type="synonym">Rana catesbeiana</name>
    <dbReference type="NCBI Taxonomy" id="8400"/>
    <lineage>
        <taxon>Eukaryota</taxon>
        <taxon>Metazoa</taxon>
        <taxon>Chordata</taxon>
        <taxon>Craniata</taxon>
        <taxon>Vertebrata</taxon>
        <taxon>Euteleostomi</taxon>
        <taxon>Amphibia</taxon>
        <taxon>Batrachia</taxon>
        <taxon>Anura</taxon>
        <taxon>Neobatrachia</taxon>
        <taxon>Ranoidea</taxon>
        <taxon>Ranidae</taxon>
        <taxon>Aquarana</taxon>
    </lineage>
</organism>
<dbReference type="GO" id="GO:0005634">
    <property type="term" value="C:nucleus"/>
    <property type="evidence" value="ECO:0007669"/>
    <property type="project" value="UniProtKB-SubCell"/>
</dbReference>
<comment type="similarity">
    <text evidence="3">Belongs to the JUPITER family.</text>
</comment>
<feature type="region of interest" description="Disordered" evidence="7">
    <location>
        <begin position="114"/>
        <end position="205"/>
    </location>
</feature>
<dbReference type="PANTHER" id="PTHR34930:SF4">
    <property type="entry name" value="JUPITER MICROTUBULE ASSOCIATED HOMOLOG 1"/>
    <property type="match status" value="1"/>
</dbReference>
<dbReference type="Proteomes" id="UP000228934">
    <property type="component" value="Unassembled WGS sequence"/>
</dbReference>
<accession>A0A2G9RHE3</accession>
<keyword evidence="4" id="KW-0963">Cytoplasm</keyword>
<dbReference type="OrthoDB" id="10071234at2759"/>
<evidence type="ECO:0000256" key="4">
    <source>
        <dbReference type="ARBA" id="ARBA00022490"/>
    </source>
</evidence>
<protein>
    <submittedName>
        <fullName evidence="8">Uncharacterized protein</fullName>
    </submittedName>
</protein>
<name>A0A2G9RHE3_AQUCT</name>
<dbReference type="GO" id="GO:0005737">
    <property type="term" value="C:cytoplasm"/>
    <property type="evidence" value="ECO:0007669"/>
    <property type="project" value="UniProtKB-SubCell"/>
</dbReference>
<evidence type="ECO:0000256" key="2">
    <source>
        <dbReference type="ARBA" id="ARBA00004496"/>
    </source>
</evidence>
<proteinExistence type="inferred from homology"/>
<evidence type="ECO:0000313" key="9">
    <source>
        <dbReference type="Proteomes" id="UP000228934"/>
    </source>
</evidence>
<evidence type="ECO:0000256" key="6">
    <source>
        <dbReference type="ARBA" id="ARBA00023242"/>
    </source>
</evidence>
<evidence type="ECO:0000256" key="3">
    <source>
        <dbReference type="ARBA" id="ARBA00008329"/>
    </source>
</evidence>
<dbReference type="PANTHER" id="PTHR34930">
    <property type="entry name" value="GEO05313P1"/>
    <property type="match status" value="1"/>
</dbReference>